<comment type="caution">
    <text evidence="2">The sequence shown here is derived from an EMBL/GenBank/DDBJ whole genome shotgun (WGS) entry which is preliminary data.</text>
</comment>
<evidence type="ECO:0000313" key="3">
    <source>
        <dbReference type="Proteomes" id="UP000790580"/>
    </source>
</evidence>
<evidence type="ECO:0000256" key="1">
    <source>
        <dbReference type="SAM" id="Phobius"/>
    </source>
</evidence>
<sequence length="95" mass="10435">MKKKTIQVATIFSVSLLLLNIIFLASQVVSGYVLTIRNVPDIASAYEQAGALSNEVSFGVANSGPWWINPFFTASILISIILTIYIFRIKNRVAS</sequence>
<organism evidence="2 3">
    <name type="scientific">Evansella alkalicola</name>
    <dbReference type="NCBI Taxonomy" id="745819"/>
    <lineage>
        <taxon>Bacteria</taxon>
        <taxon>Bacillati</taxon>
        <taxon>Bacillota</taxon>
        <taxon>Bacilli</taxon>
        <taxon>Bacillales</taxon>
        <taxon>Bacillaceae</taxon>
        <taxon>Evansella</taxon>
    </lineage>
</organism>
<protein>
    <submittedName>
        <fullName evidence="2">Uncharacterized protein</fullName>
    </submittedName>
</protein>
<feature type="transmembrane region" description="Helical" evidence="1">
    <location>
        <begin position="66"/>
        <end position="87"/>
    </location>
</feature>
<evidence type="ECO:0000313" key="2">
    <source>
        <dbReference type="EMBL" id="MBU9721380.1"/>
    </source>
</evidence>
<keyword evidence="1" id="KW-1133">Transmembrane helix</keyword>
<gene>
    <name evidence="2" type="ORF">KS407_07960</name>
</gene>
<keyword evidence="3" id="KW-1185">Reference proteome</keyword>
<dbReference type="EMBL" id="JAHQCR010000034">
    <property type="protein sequence ID" value="MBU9721380.1"/>
    <property type="molecule type" value="Genomic_DNA"/>
</dbReference>
<dbReference type="Proteomes" id="UP000790580">
    <property type="component" value="Unassembled WGS sequence"/>
</dbReference>
<dbReference type="RefSeq" id="WP_088075464.1">
    <property type="nucleotide sequence ID" value="NZ_JAHQCR010000034.1"/>
</dbReference>
<name>A0ABS6JW77_9BACI</name>
<accession>A0ABS6JW77</accession>
<proteinExistence type="predicted"/>
<keyword evidence="1" id="KW-0812">Transmembrane</keyword>
<reference evidence="2 3" key="1">
    <citation type="submission" date="2021-06" db="EMBL/GenBank/DDBJ databases">
        <title>Bacillus sp. RD4P76, an endophyte from a halophyte.</title>
        <authorList>
            <person name="Sun J.-Q."/>
        </authorList>
    </citation>
    <scope>NUCLEOTIDE SEQUENCE [LARGE SCALE GENOMIC DNA]</scope>
    <source>
        <strain evidence="2 3">JCM 17098</strain>
    </source>
</reference>
<keyword evidence="1" id="KW-0472">Membrane</keyword>